<dbReference type="EMBL" id="AP028915">
    <property type="protein sequence ID" value="BES96559.1"/>
    <property type="molecule type" value="Genomic_DNA"/>
</dbReference>
<gene>
    <name evidence="1" type="ORF">NTJ_09370</name>
</gene>
<sequence length="234" mass="26627">MTHNERVCHEAGERRQHYLNQIKCILERIDDTPCVKDAGGTVGQESYEKPLVEYPGYVNYLNPKFNKPFTKPLLPNVVAERRLYCDEEDRDIDGKPKEIHDMCKAILNSDERTPNPQPNHSIRSKPAELKMGYLVQGCDCRKHNGLQDRCQRTECGGKPPCLTQPDPSCGPSNVYMTPPKDKTRAELVEEALMKWSRPKLQYCCCSIKCGEVQTYGMNPQDGPVKKYVGHPCTK</sequence>
<protein>
    <submittedName>
        <fullName evidence="1">Spermatid development</fullName>
    </submittedName>
</protein>
<keyword evidence="2" id="KW-1185">Reference proteome</keyword>
<reference evidence="1 2" key="1">
    <citation type="submission" date="2023-09" db="EMBL/GenBank/DDBJ databases">
        <title>Nesidiocoris tenuis whole genome shotgun sequence.</title>
        <authorList>
            <person name="Shibata T."/>
            <person name="Shimoda M."/>
            <person name="Kobayashi T."/>
            <person name="Uehara T."/>
        </authorList>
    </citation>
    <scope>NUCLEOTIDE SEQUENCE [LARGE SCALE GENOMIC DNA]</scope>
    <source>
        <strain evidence="1 2">Japan</strain>
    </source>
</reference>
<name>A0ABN7AYE1_9HEMI</name>
<evidence type="ECO:0000313" key="1">
    <source>
        <dbReference type="EMBL" id="BES96559.1"/>
    </source>
</evidence>
<organism evidence="1 2">
    <name type="scientific">Nesidiocoris tenuis</name>
    <dbReference type="NCBI Taxonomy" id="355587"/>
    <lineage>
        <taxon>Eukaryota</taxon>
        <taxon>Metazoa</taxon>
        <taxon>Ecdysozoa</taxon>
        <taxon>Arthropoda</taxon>
        <taxon>Hexapoda</taxon>
        <taxon>Insecta</taxon>
        <taxon>Pterygota</taxon>
        <taxon>Neoptera</taxon>
        <taxon>Paraneoptera</taxon>
        <taxon>Hemiptera</taxon>
        <taxon>Heteroptera</taxon>
        <taxon>Panheteroptera</taxon>
        <taxon>Cimicomorpha</taxon>
        <taxon>Miridae</taxon>
        <taxon>Dicyphina</taxon>
        <taxon>Nesidiocoris</taxon>
    </lineage>
</organism>
<evidence type="ECO:0000313" key="2">
    <source>
        <dbReference type="Proteomes" id="UP001307889"/>
    </source>
</evidence>
<dbReference type="Proteomes" id="UP001307889">
    <property type="component" value="Chromosome 7"/>
</dbReference>
<proteinExistence type="predicted"/>
<accession>A0ABN7AYE1</accession>